<accession>A0A6G7YDZ3</accession>
<name>A0A6G7YDZ3_9ACTN</name>
<keyword evidence="3" id="KW-1185">Reference proteome</keyword>
<organism evidence="2 3">
    <name type="scientific">Nocardioides piscis</name>
    <dbReference type="NCBI Taxonomy" id="2714938"/>
    <lineage>
        <taxon>Bacteria</taxon>
        <taxon>Bacillati</taxon>
        <taxon>Actinomycetota</taxon>
        <taxon>Actinomycetes</taxon>
        <taxon>Propionibacteriales</taxon>
        <taxon>Nocardioidaceae</taxon>
        <taxon>Nocardioides</taxon>
    </lineage>
</organism>
<keyword evidence="1" id="KW-0732">Signal</keyword>
<proteinExistence type="predicted"/>
<protein>
    <recommendedName>
        <fullName evidence="4">Fibronectin type-III domain-containing protein</fullName>
    </recommendedName>
</protein>
<dbReference type="InterPro" id="IPR013431">
    <property type="entry name" value="Delta_60_rpt"/>
</dbReference>
<dbReference type="EMBL" id="CP049866">
    <property type="protein sequence ID" value="QIK74858.1"/>
    <property type="molecule type" value="Genomic_DNA"/>
</dbReference>
<evidence type="ECO:0000313" key="2">
    <source>
        <dbReference type="EMBL" id="QIK74858.1"/>
    </source>
</evidence>
<reference evidence="2 3" key="1">
    <citation type="submission" date="2020-03" db="EMBL/GenBank/DDBJ databases">
        <title>Nocardioides sp. nov., isolated from fish.</title>
        <authorList>
            <person name="Hyun D.-W."/>
            <person name="Bae J.-W."/>
        </authorList>
    </citation>
    <scope>NUCLEOTIDE SEQUENCE [LARGE SCALE GENOMIC DNA]</scope>
    <source>
        <strain evidence="2 3">HDW12A</strain>
    </source>
</reference>
<dbReference type="AlphaFoldDB" id="A0A6G7YDZ3"/>
<feature type="chain" id="PRO_5038578900" description="Fibronectin type-III domain-containing protein" evidence="1">
    <location>
        <begin position="24"/>
        <end position="1000"/>
    </location>
</feature>
<evidence type="ECO:0000313" key="3">
    <source>
        <dbReference type="Proteomes" id="UP000502035"/>
    </source>
</evidence>
<dbReference type="Proteomes" id="UP000502035">
    <property type="component" value="Chromosome"/>
</dbReference>
<dbReference type="NCBIfam" id="TIGR02608">
    <property type="entry name" value="delta_60_rpt"/>
    <property type="match status" value="4"/>
</dbReference>
<dbReference type="RefSeq" id="WP_166315594.1">
    <property type="nucleotide sequence ID" value="NZ_CP049866.1"/>
</dbReference>
<evidence type="ECO:0008006" key="4">
    <source>
        <dbReference type="Google" id="ProtNLM"/>
    </source>
</evidence>
<sequence>MHTRMRRAALSLLALCVAGTAVTGIPGAAAPGDPDPAWGTGDAWVNAPGGVSRQAAFGEVSVVPSVAGEFWSLGVRGDGTKRVLRILRHLNNGTNPPSGAASVVHEVGYVGEASAATSDGAGGAFVAMTRPVGTGWAPVLVHVNANRTLDAGFGQRVLAAAPGYIEHLDIARSSDGTLTVLVKHMDIHLAAVTPMRVLANGSLDASYGAGGVGATQVLGADDDARLGGFTLAPDRSAYFTSSLSPQLRIRKWNPAGGIDAAYGSGSGANPTPSVSFVVVSGSLMLDASGRLLVPYRDFPATGARARIARLLPNGSLDPTFGTGGSTTYDDAAAWDSAELVGLGPASSGNLAAIWFVDPTGPPAGFVTKVLFDSAGSFVVKEDEPACTTRPEDVLVSYPSFVSAATGGAFEVWCSDSAPAQGSFSNATSRLPVAHGDLEVTSSGRVLVVPEIYDEDTTTDIGVLTPAGQPAVGVGVSGFIDTVFGAGTDFPYQDTSSGPGDAFYVRHGLVVGRFTASGVLDPSFSGDGKVTPPGFTQGYAVMALRNGGVMAAGKTAAFPLRLVKYLPNGNLDTSFDGDGIWESAIATGGARKIGEATDGSTYWDLRSSVNKTIRVLPGGGQDMSFGTGGQITISMNDGVVDAAGRLLLTDSDSGTARVRRFTAGGQVDNSFGSGGVVTLTPPVGEDQNPASLTAWPDGSMVVGLTRYPDGGGATKIAWSIVDAAGAVRATRSPGFDHSYAPAAALPDGRVATLDLSDRRSRVFGSKGLAPAVPSLTAVATGPTTARLTAAGDGAGLTGVTLGSEVGLPTDYGSLVRDPIGATTGQQLQVRELTGLAPGTTYNARAVITNASGTTVGANIAFTTPAAAGAGPGELSKNPTVTIKLPPKAKRTSIRAWRVVKGTAAPAVATPTVKIAKVEVNLVRRITKKKCAVYTGKAWKKTTCKKAAKRWVKVKGTTAWKLKVKGLVRGKHTIRARAVDRAKRKSVAVAGVNQVRFKLKRR</sequence>
<dbReference type="Gene3D" id="2.80.10.50">
    <property type="match status" value="2"/>
</dbReference>
<evidence type="ECO:0000256" key="1">
    <source>
        <dbReference type="SAM" id="SignalP"/>
    </source>
</evidence>
<gene>
    <name evidence="2" type="ORF">G7071_04860</name>
</gene>
<dbReference type="KEGG" id="npi:G7071_04860"/>
<feature type="signal peptide" evidence="1">
    <location>
        <begin position="1"/>
        <end position="23"/>
    </location>
</feature>
<dbReference type="Pfam" id="PF17164">
    <property type="entry name" value="DUF5122"/>
    <property type="match status" value="1"/>
</dbReference>